<dbReference type="InterPro" id="IPR001279">
    <property type="entry name" value="Metallo-B-lactamas"/>
</dbReference>
<name>A0ABD6C8S5_9EURY</name>
<reference evidence="2 3" key="1">
    <citation type="journal article" date="2019" name="Int. J. Syst. Evol. Microbiol.">
        <title>The Global Catalogue of Microorganisms (GCM) 10K type strain sequencing project: providing services to taxonomists for standard genome sequencing and annotation.</title>
        <authorList>
            <consortium name="The Broad Institute Genomics Platform"/>
            <consortium name="The Broad Institute Genome Sequencing Center for Infectious Disease"/>
            <person name="Wu L."/>
            <person name="Ma J."/>
        </authorList>
    </citation>
    <scope>NUCLEOTIDE SEQUENCE [LARGE SCALE GENOMIC DNA]</scope>
    <source>
        <strain evidence="2 3">CGMCC 1.12125</strain>
    </source>
</reference>
<dbReference type="SMART" id="SM00849">
    <property type="entry name" value="Lactamase_B"/>
    <property type="match status" value="1"/>
</dbReference>
<protein>
    <submittedName>
        <fullName evidence="2">MBL fold metallo-hydrolase</fullName>
    </submittedName>
</protein>
<dbReference type="Gene3D" id="3.60.15.10">
    <property type="entry name" value="Ribonuclease Z/Hydroxyacylglutathione hydrolase-like"/>
    <property type="match status" value="1"/>
</dbReference>
<dbReference type="AlphaFoldDB" id="A0ABD6C8S5"/>
<evidence type="ECO:0000313" key="3">
    <source>
        <dbReference type="Proteomes" id="UP001597119"/>
    </source>
</evidence>
<dbReference type="InterPro" id="IPR050855">
    <property type="entry name" value="NDM-1-like"/>
</dbReference>
<dbReference type="CDD" id="cd07721">
    <property type="entry name" value="yflN-like_MBL-fold"/>
    <property type="match status" value="1"/>
</dbReference>
<dbReference type="SUPFAM" id="SSF56281">
    <property type="entry name" value="Metallo-hydrolase/oxidoreductase"/>
    <property type="match status" value="1"/>
</dbReference>
<feature type="domain" description="Metallo-beta-lactamase" evidence="1">
    <location>
        <begin position="16"/>
        <end position="205"/>
    </location>
</feature>
<evidence type="ECO:0000259" key="1">
    <source>
        <dbReference type="SMART" id="SM00849"/>
    </source>
</evidence>
<dbReference type="Proteomes" id="UP001597119">
    <property type="component" value="Unassembled WGS sequence"/>
</dbReference>
<sequence length="224" mass="24110">MVSALGDDVWWYDLRGVNAYLVDDGGTLTLVDAGNPWDGRTLMLGIEDAGYALQDLDRILLTHYDFDHVGALGRLPGLDATVYVGQGDAPFVTGERTPPLRNHKGLLQRVLGPVLKAPELPVETVADGDEIGSFTAYHTPGHTPGHVVYVSEALSVAFLGDLVVESNGALQTSPWLLSYDADEVEESIRELVGQMPRVEIVGMGHGVPFRHGGSERLDVLAKAL</sequence>
<proteinExistence type="predicted"/>
<comment type="caution">
    <text evidence="2">The sequence shown here is derived from an EMBL/GenBank/DDBJ whole genome shotgun (WGS) entry which is preliminary data.</text>
</comment>
<dbReference type="InterPro" id="IPR036866">
    <property type="entry name" value="RibonucZ/Hydroxyglut_hydro"/>
</dbReference>
<gene>
    <name evidence="2" type="ORF">ACFR9U_01655</name>
</gene>
<dbReference type="RefSeq" id="WP_247377337.1">
    <property type="nucleotide sequence ID" value="NZ_JALLGV010000003.1"/>
</dbReference>
<evidence type="ECO:0000313" key="2">
    <source>
        <dbReference type="EMBL" id="MFD1585672.1"/>
    </source>
</evidence>
<organism evidence="2 3">
    <name type="scientific">Halorientalis brevis</name>
    <dbReference type="NCBI Taxonomy" id="1126241"/>
    <lineage>
        <taxon>Archaea</taxon>
        <taxon>Methanobacteriati</taxon>
        <taxon>Methanobacteriota</taxon>
        <taxon>Stenosarchaea group</taxon>
        <taxon>Halobacteria</taxon>
        <taxon>Halobacteriales</taxon>
        <taxon>Haloarculaceae</taxon>
        <taxon>Halorientalis</taxon>
    </lineage>
</organism>
<dbReference type="EMBL" id="JBHUDJ010000001">
    <property type="protein sequence ID" value="MFD1585672.1"/>
    <property type="molecule type" value="Genomic_DNA"/>
</dbReference>
<accession>A0ABD6C8S5</accession>
<dbReference type="PANTHER" id="PTHR42951">
    <property type="entry name" value="METALLO-BETA-LACTAMASE DOMAIN-CONTAINING"/>
    <property type="match status" value="1"/>
</dbReference>
<dbReference type="Pfam" id="PF00753">
    <property type="entry name" value="Lactamase_B"/>
    <property type="match status" value="1"/>
</dbReference>
<keyword evidence="3" id="KW-1185">Reference proteome</keyword>
<dbReference type="PANTHER" id="PTHR42951:SF4">
    <property type="entry name" value="ACYL-COENZYME A THIOESTERASE MBLAC2"/>
    <property type="match status" value="1"/>
</dbReference>